<accession>A0A166J7J8</accession>
<dbReference type="Gene3D" id="1.10.510.10">
    <property type="entry name" value="Transferase(Phosphotransferase) domain 1"/>
    <property type="match status" value="1"/>
</dbReference>
<dbReference type="PANTHER" id="PTHR44329">
    <property type="entry name" value="SERINE/THREONINE-PROTEIN KINASE TNNI3K-RELATED"/>
    <property type="match status" value="1"/>
</dbReference>
<evidence type="ECO:0000259" key="2">
    <source>
        <dbReference type="PROSITE" id="PS50011"/>
    </source>
</evidence>
<gene>
    <name evidence="3" type="ORF">FIBSPDRAFT_861585</name>
</gene>
<evidence type="ECO:0000313" key="3">
    <source>
        <dbReference type="EMBL" id="KZP20575.1"/>
    </source>
</evidence>
<dbReference type="AlphaFoldDB" id="A0A166J7J8"/>
<dbReference type="InterPro" id="IPR011009">
    <property type="entry name" value="Kinase-like_dom_sf"/>
</dbReference>
<name>A0A166J7J8_9AGAM</name>
<dbReference type="Proteomes" id="UP000076532">
    <property type="component" value="Unassembled WGS sequence"/>
</dbReference>
<evidence type="ECO:0000256" key="1">
    <source>
        <dbReference type="SAM" id="MobiDB-lite"/>
    </source>
</evidence>
<dbReference type="GO" id="GO:0005524">
    <property type="term" value="F:ATP binding"/>
    <property type="evidence" value="ECO:0007669"/>
    <property type="project" value="InterPro"/>
</dbReference>
<keyword evidence="4" id="KW-1185">Reference proteome</keyword>
<dbReference type="SUPFAM" id="SSF56112">
    <property type="entry name" value="Protein kinase-like (PK-like)"/>
    <property type="match status" value="1"/>
</dbReference>
<dbReference type="STRING" id="436010.A0A166J7J8"/>
<dbReference type="EMBL" id="KV417554">
    <property type="protein sequence ID" value="KZP20575.1"/>
    <property type="molecule type" value="Genomic_DNA"/>
</dbReference>
<sequence length="316" mass="35232">MPPQETDDVAEDMSPTTPMPFGFGRTRPQPINDELVRREEADEHYFAYGDVAQLWKREMKSTGRLVAIKGFRMTTTQGVGNINRKFEAALRGLVQSWQKLDHQNIMPCLGVALDFGLVASLVMPMCPDGSINQYVKENPNANKLDLLSQVAGGVAYLHSQGIIHGKICGRNIVIAPNGRPLITDTGLSQIIQAHEGIFSWELPSSGMRWMAPELFSSQLDDACTTSSDVWALAMTILEVMSGRMPYCPRRKALAAGIAIMKGILPERPDNDSVSDDLWRALNMLWIGNPESRPCALFVQWQLDALRNDTLYHLYKL</sequence>
<reference evidence="3 4" key="1">
    <citation type="journal article" date="2016" name="Mol. Biol. Evol.">
        <title>Comparative Genomics of Early-Diverging Mushroom-Forming Fungi Provides Insights into the Origins of Lignocellulose Decay Capabilities.</title>
        <authorList>
            <person name="Nagy L.G."/>
            <person name="Riley R."/>
            <person name="Tritt A."/>
            <person name="Adam C."/>
            <person name="Daum C."/>
            <person name="Floudas D."/>
            <person name="Sun H."/>
            <person name="Yadav J.S."/>
            <person name="Pangilinan J."/>
            <person name="Larsson K.H."/>
            <person name="Matsuura K."/>
            <person name="Barry K."/>
            <person name="Labutti K."/>
            <person name="Kuo R."/>
            <person name="Ohm R.A."/>
            <person name="Bhattacharya S.S."/>
            <person name="Shirouzu T."/>
            <person name="Yoshinaga Y."/>
            <person name="Martin F.M."/>
            <person name="Grigoriev I.V."/>
            <person name="Hibbett D.S."/>
        </authorList>
    </citation>
    <scope>NUCLEOTIDE SEQUENCE [LARGE SCALE GENOMIC DNA]</scope>
    <source>
        <strain evidence="3 4">CBS 109695</strain>
    </source>
</reference>
<protein>
    <submittedName>
        <fullName evidence="3">Kinase-like protein</fullName>
    </submittedName>
</protein>
<dbReference type="PROSITE" id="PS50011">
    <property type="entry name" value="PROTEIN_KINASE_DOM"/>
    <property type="match status" value="1"/>
</dbReference>
<proteinExistence type="predicted"/>
<dbReference type="InterPro" id="IPR000719">
    <property type="entry name" value="Prot_kinase_dom"/>
</dbReference>
<evidence type="ECO:0000313" key="4">
    <source>
        <dbReference type="Proteomes" id="UP000076532"/>
    </source>
</evidence>
<dbReference type="Pfam" id="PF07714">
    <property type="entry name" value="PK_Tyr_Ser-Thr"/>
    <property type="match status" value="1"/>
</dbReference>
<feature type="compositionally biased region" description="Acidic residues" evidence="1">
    <location>
        <begin position="1"/>
        <end position="11"/>
    </location>
</feature>
<feature type="region of interest" description="Disordered" evidence="1">
    <location>
        <begin position="1"/>
        <end position="29"/>
    </location>
</feature>
<feature type="domain" description="Protein kinase" evidence="2">
    <location>
        <begin position="40"/>
        <end position="310"/>
    </location>
</feature>
<dbReference type="InterPro" id="IPR051681">
    <property type="entry name" value="Ser/Thr_Kinases-Pseudokinases"/>
</dbReference>
<dbReference type="InterPro" id="IPR001245">
    <property type="entry name" value="Ser-Thr/Tyr_kinase_cat_dom"/>
</dbReference>
<dbReference type="GO" id="GO:0004674">
    <property type="term" value="F:protein serine/threonine kinase activity"/>
    <property type="evidence" value="ECO:0007669"/>
    <property type="project" value="TreeGrafter"/>
</dbReference>
<dbReference type="OrthoDB" id="9943809at2759"/>
<organism evidence="3 4">
    <name type="scientific">Athelia psychrophila</name>
    <dbReference type="NCBI Taxonomy" id="1759441"/>
    <lineage>
        <taxon>Eukaryota</taxon>
        <taxon>Fungi</taxon>
        <taxon>Dikarya</taxon>
        <taxon>Basidiomycota</taxon>
        <taxon>Agaricomycotina</taxon>
        <taxon>Agaricomycetes</taxon>
        <taxon>Agaricomycetidae</taxon>
        <taxon>Atheliales</taxon>
        <taxon>Atheliaceae</taxon>
        <taxon>Athelia</taxon>
    </lineage>
</organism>